<dbReference type="InterPro" id="IPR019734">
    <property type="entry name" value="TPR_rpt"/>
</dbReference>
<organism evidence="1 2">
    <name type="scientific">Sphingomonas echinoides</name>
    <dbReference type="NCBI Taxonomy" id="59803"/>
    <lineage>
        <taxon>Bacteria</taxon>
        <taxon>Pseudomonadati</taxon>
        <taxon>Pseudomonadota</taxon>
        <taxon>Alphaproteobacteria</taxon>
        <taxon>Sphingomonadales</taxon>
        <taxon>Sphingomonadaceae</taxon>
        <taxon>Sphingomonas</taxon>
    </lineage>
</organism>
<dbReference type="RefSeq" id="WP_010407087.1">
    <property type="nucleotide sequence ID" value="NZ_JAWXXV010000001.1"/>
</dbReference>
<dbReference type="SMART" id="SM00028">
    <property type="entry name" value="TPR"/>
    <property type="match status" value="5"/>
</dbReference>
<reference evidence="1 2" key="1">
    <citation type="submission" date="2023-11" db="EMBL/GenBank/DDBJ databases">
        <title>MicrobeMod: A computational toolkit for identifying prokaryotic methylation and restriction-modification with nanopore sequencing.</title>
        <authorList>
            <person name="Crits-Christoph A."/>
            <person name="Kang S.C."/>
            <person name="Lee H."/>
            <person name="Ostrov N."/>
        </authorList>
    </citation>
    <scope>NUCLEOTIDE SEQUENCE [LARGE SCALE GENOMIC DNA]</scope>
    <source>
        <strain evidence="1 2">ATCC 14820</strain>
    </source>
</reference>
<comment type="caution">
    <text evidence="1">The sequence shown here is derived from an EMBL/GenBank/DDBJ whole genome shotgun (WGS) entry which is preliminary data.</text>
</comment>
<dbReference type="InterPro" id="IPR011990">
    <property type="entry name" value="TPR-like_helical_dom_sf"/>
</dbReference>
<evidence type="ECO:0008006" key="3">
    <source>
        <dbReference type="Google" id="ProtNLM"/>
    </source>
</evidence>
<accession>A0ABU4PPR7</accession>
<keyword evidence="2" id="KW-1185">Reference proteome</keyword>
<evidence type="ECO:0000313" key="1">
    <source>
        <dbReference type="EMBL" id="MDX5985939.1"/>
    </source>
</evidence>
<dbReference type="Gene3D" id="1.25.40.10">
    <property type="entry name" value="Tetratricopeptide repeat domain"/>
    <property type="match status" value="1"/>
</dbReference>
<dbReference type="EMBL" id="JAWXXV010000001">
    <property type="protein sequence ID" value="MDX5985939.1"/>
    <property type="molecule type" value="Genomic_DNA"/>
</dbReference>
<dbReference type="SUPFAM" id="SSF48452">
    <property type="entry name" value="TPR-like"/>
    <property type="match status" value="1"/>
</dbReference>
<evidence type="ECO:0000313" key="2">
    <source>
        <dbReference type="Proteomes" id="UP001279660"/>
    </source>
</evidence>
<gene>
    <name evidence="1" type="ORF">SIL82_16915</name>
</gene>
<proteinExistence type="predicted"/>
<dbReference type="Proteomes" id="UP001279660">
    <property type="component" value="Unassembled WGS sequence"/>
</dbReference>
<sequence>MILLPLLAAAALAQSTATGPTGPAAPSADRYDRCLALSTTNPAAAEAEAGQWALAGGDFLASQCLGMAYSREQRWSAAAAAFEKAATGAERAKDKQAVNYWAQAGNAWLAAGDASKARSALDAALATGTLTGLSLGEAHLDRARAMVAGDDMENARDDIDHALTEVPTDPLAWLLSATLARRMQEVPRAKKDIAEALRLGGDDPAVQLEAGNIAALAGDEAGAKAAWHQAVTLRPDSAPGKAAAAALTQFDAKP</sequence>
<name>A0ABU4PPR7_9SPHN</name>
<protein>
    <recommendedName>
        <fullName evidence="3">Tetratricopeptide repeat protein</fullName>
    </recommendedName>
</protein>